<organism evidence="3 4">
    <name type="scientific">Gryllotalpicola kribbensis</name>
    <dbReference type="NCBI Taxonomy" id="993084"/>
    <lineage>
        <taxon>Bacteria</taxon>
        <taxon>Bacillati</taxon>
        <taxon>Actinomycetota</taxon>
        <taxon>Actinomycetes</taxon>
        <taxon>Micrococcales</taxon>
        <taxon>Microbacteriaceae</taxon>
        <taxon>Gryllotalpicola</taxon>
    </lineage>
</organism>
<dbReference type="SUPFAM" id="SSF51445">
    <property type="entry name" value="(Trans)glycosidases"/>
    <property type="match status" value="1"/>
</dbReference>
<dbReference type="Pfam" id="PF14488">
    <property type="entry name" value="DUF4434"/>
    <property type="match status" value="1"/>
</dbReference>
<dbReference type="InterPro" id="IPR027849">
    <property type="entry name" value="DUF4434"/>
</dbReference>
<feature type="domain" description="DUF4434" evidence="2">
    <location>
        <begin position="88"/>
        <end position="349"/>
    </location>
</feature>
<accession>A0ABP8APN5</accession>
<dbReference type="EMBL" id="BAABBX010000009">
    <property type="protein sequence ID" value="GAA4187514.1"/>
    <property type="molecule type" value="Genomic_DNA"/>
</dbReference>
<dbReference type="RefSeq" id="WP_344774977.1">
    <property type="nucleotide sequence ID" value="NZ_BAABBX010000009.1"/>
</dbReference>
<proteinExistence type="predicted"/>
<comment type="caution">
    <text evidence="3">The sequence shown here is derived from an EMBL/GenBank/DDBJ whole genome shotgun (WGS) entry which is preliminary data.</text>
</comment>
<name>A0ABP8APN5_9MICO</name>
<reference evidence="4" key="1">
    <citation type="journal article" date="2019" name="Int. J. Syst. Evol. Microbiol.">
        <title>The Global Catalogue of Microorganisms (GCM) 10K type strain sequencing project: providing services to taxonomists for standard genome sequencing and annotation.</title>
        <authorList>
            <consortium name="The Broad Institute Genomics Platform"/>
            <consortium name="The Broad Institute Genome Sequencing Center for Infectious Disease"/>
            <person name="Wu L."/>
            <person name="Ma J."/>
        </authorList>
    </citation>
    <scope>NUCLEOTIDE SEQUENCE [LARGE SCALE GENOMIC DNA]</scope>
    <source>
        <strain evidence="4">JCM 17593</strain>
    </source>
</reference>
<evidence type="ECO:0000256" key="1">
    <source>
        <dbReference type="SAM" id="SignalP"/>
    </source>
</evidence>
<dbReference type="Gene3D" id="3.20.20.80">
    <property type="entry name" value="Glycosidases"/>
    <property type="match status" value="1"/>
</dbReference>
<feature type="chain" id="PRO_5045352850" description="DUF4434 domain-containing protein" evidence="1">
    <location>
        <begin position="39"/>
        <end position="372"/>
    </location>
</feature>
<evidence type="ECO:0000313" key="4">
    <source>
        <dbReference type="Proteomes" id="UP001500213"/>
    </source>
</evidence>
<evidence type="ECO:0000259" key="2">
    <source>
        <dbReference type="Pfam" id="PF14488"/>
    </source>
</evidence>
<gene>
    <name evidence="3" type="ORF">GCM10022288_12610</name>
</gene>
<dbReference type="Proteomes" id="UP001500213">
    <property type="component" value="Unassembled WGS sequence"/>
</dbReference>
<protein>
    <recommendedName>
        <fullName evidence="2">DUF4434 domain-containing protein</fullName>
    </recommendedName>
</protein>
<keyword evidence="1" id="KW-0732">Signal</keyword>
<evidence type="ECO:0000313" key="3">
    <source>
        <dbReference type="EMBL" id="GAA4187514.1"/>
    </source>
</evidence>
<feature type="signal peptide" evidence="1">
    <location>
        <begin position="1"/>
        <end position="38"/>
    </location>
</feature>
<sequence>MSKASPKNISTSARGIAGAVAAVAALAGGLLGAQPAAAASASTSSTTSVATRVAVPALSTTKTAAPAFRAAFWSPYFIDGSNDAAQIASAMAAQKAAGDTDVIIEWSVHYDAKDAAYPASASLGFPQWNSAVPQIIAAAKKAGMHVWLGLAVAPDAVNDMSKFTNQSWLNSFTATQQKVAHDLYAKYGSSIAGWYIPTEPAQVNVATPARATQFGKYLGAVSDYLHTHDGKKPVMVSPSMPTAILSGLSAQQFVAELAPLISASHVDVLNLQDGFEMTAWTPAQEVAAFQAAKKLTDAGRMRLWAAVYTPLTDGNGAVPVSKMAPYLKALGAAGIPLTEWEFTSYMSPDKTLRNGAAMTANYAAYKSYLGLK</sequence>
<keyword evidence="4" id="KW-1185">Reference proteome</keyword>
<dbReference type="InterPro" id="IPR017853">
    <property type="entry name" value="GH"/>
</dbReference>